<feature type="compositionally biased region" description="Low complexity" evidence="1">
    <location>
        <begin position="1"/>
        <end position="20"/>
    </location>
</feature>
<accession>A0A4P9W4E8</accession>
<evidence type="ECO:0000313" key="2">
    <source>
        <dbReference type="EMBL" id="RKO86772.1"/>
    </source>
</evidence>
<feature type="region of interest" description="Disordered" evidence="1">
    <location>
        <begin position="409"/>
        <end position="619"/>
    </location>
</feature>
<dbReference type="AlphaFoldDB" id="A0A4P9W4E8"/>
<dbReference type="Proteomes" id="UP000269721">
    <property type="component" value="Unassembled WGS sequence"/>
</dbReference>
<feature type="compositionally biased region" description="Low complexity" evidence="1">
    <location>
        <begin position="185"/>
        <end position="205"/>
    </location>
</feature>
<feature type="compositionally biased region" description="Low complexity" evidence="1">
    <location>
        <begin position="266"/>
        <end position="280"/>
    </location>
</feature>
<name>A0A4P9W4E8_9FUNG</name>
<organism evidence="2 3">
    <name type="scientific">Blyttiomyces helicus</name>
    <dbReference type="NCBI Taxonomy" id="388810"/>
    <lineage>
        <taxon>Eukaryota</taxon>
        <taxon>Fungi</taxon>
        <taxon>Fungi incertae sedis</taxon>
        <taxon>Chytridiomycota</taxon>
        <taxon>Chytridiomycota incertae sedis</taxon>
        <taxon>Chytridiomycetes</taxon>
        <taxon>Chytridiomycetes incertae sedis</taxon>
        <taxon>Blyttiomyces</taxon>
    </lineage>
</organism>
<feature type="compositionally biased region" description="Low complexity" evidence="1">
    <location>
        <begin position="415"/>
        <end position="430"/>
    </location>
</feature>
<sequence length="619" mass="64227">MSQLPAPAASLQLPSPSPADLDPPDPDDGLPFESPPRPPRKTRPSPPPSPLRLSTKPPEPADPHAPRSPLSASAPSSPALPRSAGPLSPVAVAPTSPVADPPKRVASRSNASLPLSPTAFASPLSVLSPPSAGTFVSPSSSVTSSPLSPAMTRRVQTIPVSVSSLPSPSLVTLTSPSSIDAPRESSSTISSAASSASSSPSHPASQTPKSSSPQLERISASGRPPVPPESRPPLVVPLQTPLPASSTASPPLSPASMFNRKNSEVSSTRTRSTQSTRSSTDPAAPARPGIDVQGMERQLWEAASGSPAESQALVEAGLVDVPTKKLWSVVGPTHTLRIMGLQRTVNTGLTRMRASKSSGDLRLRSESTSPTSPPTPDKSKSFLDKIVGRREGGISSGIARITTDETIRSVERRASSSSISSTSSASSRLSRIPELFKTRSSSSNRPSTPISEPPTQKSPDRARSSELPPTVTVRIPDSTLGESLMQFQFSSDTPEPPVPPSVHPVREHPISPVIKTSLPLPTASPPPPRRIDSAGASPFTANASLPPRAPSSSTSSSPSSAFFTPTSPPTFSPSPRQASATDADRVDRIALAIRKHKEAAVDSRTGSTTIPSRGSSYIT</sequence>
<proteinExistence type="predicted"/>
<feature type="compositionally biased region" description="Pro residues" evidence="1">
    <location>
        <begin position="224"/>
        <end position="235"/>
    </location>
</feature>
<feature type="compositionally biased region" description="Low complexity" evidence="1">
    <location>
        <begin position="159"/>
        <end position="178"/>
    </location>
</feature>
<keyword evidence="3" id="KW-1185">Reference proteome</keyword>
<feature type="compositionally biased region" description="Low complexity" evidence="1">
    <location>
        <begin position="122"/>
        <end position="149"/>
    </location>
</feature>
<protein>
    <submittedName>
        <fullName evidence="2">Uncharacterized protein</fullName>
    </submittedName>
</protein>
<reference evidence="3" key="1">
    <citation type="journal article" date="2018" name="Nat. Microbiol.">
        <title>Leveraging single-cell genomics to expand the fungal tree of life.</title>
        <authorList>
            <person name="Ahrendt S.R."/>
            <person name="Quandt C.A."/>
            <person name="Ciobanu D."/>
            <person name="Clum A."/>
            <person name="Salamov A."/>
            <person name="Andreopoulos B."/>
            <person name="Cheng J.F."/>
            <person name="Woyke T."/>
            <person name="Pelin A."/>
            <person name="Henrissat B."/>
            <person name="Reynolds N.K."/>
            <person name="Benny G.L."/>
            <person name="Smith M.E."/>
            <person name="James T.Y."/>
            <person name="Grigoriev I.V."/>
        </authorList>
    </citation>
    <scope>NUCLEOTIDE SEQUENCE [LARGE SCALE GENOMIC DNA]</scope>
</reference>
<feature type="region of interest" description="Disordered" evidence="1">
    <location>
        <begin position="349"/>
        <end position="383"/>
    </location>
</feature>
<feature type="compositionally biased region" description="Low complexity" evidence="1">
    <location>
        <begin position="236"/>
        <end position="256"/>
    </location>
</feature>
<feature type="compositionally biased region" description="Polar residues" evidence="1">
    <location>
        <begin position="604"/>
        <end position="619"/>
    </location>
</feature>
<feature type="compositionally biased region" description="Low complexity" evidence="1">
    <location>
        <begin position="67"/>
        <end position="89"/>
    </location>
</feature>
<evidence type="ECO:0000256" key="1">
    <source>
        <dbReference type="SAM" id="MobiDB-lite"/>
    </source>
</evidence>
<gene>
    <name evidence="2" type="ORF">BDK51DRAFT_40746</name>
</gene>
<feature type="compositionally biased region" description="Low complexity" evidence="1">
    <location>
        <begin position="438"/>
        <end position="450"/>
    </location>
</feature>
<feature type="compositionally biased region" description="Low complexity" evidence="1">
    <location>
        <begin position="550"/>
        <end position="565"/>
    </location>
</feature>
<evidence type="ECO:0000313" key="3">
    <source>
        <dbReference type="Proteomes" id="UP000269721"/>
    </source>
</evidence>
<dbReference type="EMBL" id="KZ997927">
    <property type="protein sequence ID" value="RKO86772.1"/>
    <property type="molecule type" value="Genomic_DNA"/>
</dbReference>
<feature type="region of interest" description="Disordered" evidence="1">
    <location>
        <begin position="1"/>
        <end position="310"/>
    </location>
</feature>